<keyword evidence="2" id="KW-1185">Reference proteome</keyword>
<proteinExistence type="predicted"/>
<evidence type="ECO:0000313" key="2">
    <source>
        <dbReference type="Proteomes" id="UP000034954"/>
    </source>
</evidence>
<organism evidence="1 2">
    <name type="scientific">Candidatus Brocadia fulgida</name>
    <dbReference type="NCBI Taxonomy" id="380242"/>
    <lineage>
        <taxon>Bacteria</taxon>
        <taxon>Pseudomonadati</taxon>
        <taxon>Planctomycetota</taxon>
        <taxon>Candidatus Brocadiia</taxon>
        <taxon>Candidatus Brocadiales</taxon>
        <taxon>Candidatus Brocadiaceae</taxon>
        <taxon>Candidatus Brocadia</taxon>
    </lineage>
</organism>
<comment type="caution">
    <text evidence="1">The sequence shown here is derived from an EMBL/GenBank/DDBJ whole genome shotgun (WGS) entry which is preliminary data.</text>
</comment>
<dbReference type="SUPFAM" id="SSF47598">
    <property type="entry name" value="Ribbon-helix-helix"/>
    <property type="match status" value="1"/>
</dbReference>
<dbReference type="Proteomes" id="UP000034954">
    <property type="component" value="Unassembled WGS sequence"/>
</dbReference>
<dbReference type="AlphaFoldDB" id="A0A0M2UV24"/>
<dbReference type="InterPro" id="IPR010985">
    <property type="entry name" value="Ribbon_hlx_hlx"/>
</dbReference>
<dbReference type="GO" id="GO:0006355">
    <property type="term" value="P:regulation of DNA-templated transcription"/>
    <property type="evidence" value="ECO:0007669"/>
    <property type="project" value="InterPro"/>
</dbReference>
<gene>
    <name evidence="1" type="primary">nikR</name>
    <name evidence="1" type="ORF">BROFUL_02943</name>
</gene>
<evidence type="ECO:0000313" key="1">
    <source>
        <dbReference type="EMBL" id="KKO18344.1"/>
    </source>
</evidence>
<name>A0A0M2UV24_9BACT</name>
<dbReference type="Gene3D" id="1.10.1220.10">
    <property type="entry name" value="Met repressor-like"/>
    <property type="match status" value="1"/>
</dbReference>
<reference evidence="1 2" key="1">
    <citation type="journal article" date="2013" name="BMC Microbiol.">
        <title>Identification of the type II cytochrome c maturation pathway in anammox bacteria by comparative genomics.</title>
        <authorList>
            <person name="Ferousi C."/>
            <person name="Speth D.R."/>
            <person name="Reimann J."/>
            <person name="Op den Camp H.J."/>
            <person name="Allen J.W."/>
            <person name="Keltjens J.T."/>
            <person name="Jetten M.S."/>
        </authorList>
    </citation>
    <scope>NUCLEOTIDE SEQUENCE [LARGE SCALE GENOMIC DNA]</scope>
    <source>
        <strain evidence="1">RU1</strain>
    </source>
</reference>
<sequence>MRKTKIAITLDEQFIEDIDRLVSEHVFQNRSQAIQEAVEEKLKRLKRTRLAKECAKLDIPFEKAMAEEGLTEDLNQWPEY</sequence>
<dbReference type="CDD" id="cd22231">
    <property type="entry name" value="RHH_NikR_HicB-like"/>
    <property type="match status" value="1"/>
</dbReference>
<protein>
    <submittedName>
        <fullName evidence="1">Nickel-responsive regulator</fullName>
    </submittedName>
</protein>
<dbReference type="InterPro" id="IPR013321">
    <property type="entry name" value="Arc_rbn_hlx_hlx"/>
</dbReference>
<accession>A0A0M2UV24</accession>
<dbReference type="EMBL" id="LAQJ01000278">
    <property type="protein sequence ID" value="KKO18344.1"/>
    <property type="molecule type" value="Genomic_DNA"/>
</dbReference>